<dbReference type="Pfam" id="PF15068">
    <property type="entry name" value="FAM101"/>
    <property type="match status" value="1"/>
</dbReference>
<evidence type="ECO:0000256" key="3">
    <source>
        <dbReference type="ARBA" id="ARBA00011189"/>
    </source>
</evidence>
<keyword evidence="5" id="KW-0206">Cytoskeleton</keyword>
<gene>
    <name evidence="6" type="ORF">LOTGIDRAFT_232051</name>
</gene>
<dbReference type="GO" id="GO:0061182">
    <property type="term" value="P:negative regulation of chondrocyte development"/>
    <property type="evidence" value="ECO:0007669"/>
    <property type="project" value="TreeGrafter"/>
</dbReference>
<organism evidence="6 7">
    <name type="scientific">Lottia gigantea</name>
    <name type="common">Giant owl limpet</name>
    <dbReference type="NCBI Taxonomy" id="225164"/>
    <lineage>
        <taxon>Eukaryota</taxon>
        <taxon>Metazoa</taxon>
        <taxon>Spiralia</taxon>
        <taxon>Lophotrochozoa</taxon>
        <taxon>Mollusca</taxon>
        <taxon>Gastropoda</taxon>
        <taxon>Patellogastropoda</taxon>
        <taxon>Lottioidea</taxon>
        <taxon>Lottiidae</taxon>
        <taxon>Lottia</taxon>
    </lineage>
</organism>
<dbReference type="PANTHER" id="PTHR31848:SF1">
    <property type="match status" value="1"/>
</dbReference>
<dbReference type="OMA" id="VPNYRED"/>
<evidence type="ECO:0000256" key="2">
    <source>
        <dbReference type="ARBA" id="ARBA00009886"/>
    </source>
</evidence>
<dbReference type="GO" id="GO:0048705">
    <property type="term" value="P:skeletal system morphogenesis"/>
    <property type="evidence" value="ECO:0007669"/>
    <property type="project" value="TreeGrafter"/>
</dbReference>
<dbReference type="EMBL" id="KB201656">
    <property type="protein sequence ID" value="ESO95359.1"/>
    <property type="molecule type" value="Genomic_DNA"/>
</dbReference>
<dbReference type="GO" id="GO:0032432">
    <property type="term" value="C:actin filament bundle"/>
    <property type="evidence" value="ECO:0007669"/>
    <property type="project" value="TreeGrafter"/>
</dbReference>
<dbReference type="PANTHER" id="PTHR31848">
    <property type="match status" value="1"/>
</dbReference>
<dbReference type="InterPro" id="IPR028215">
    <property type="entry name" value="Refilin"/>
</dbReference>
<dbReference type="Proteomes" id="UP000030746">
    <property type="component" value="Unassembled WGS sequence"/>
</dbReference>
<dbReference type="CTD" id="20248797"/>
<dbReference type="AlphaFoldDB" id="V4C1P5"/>
<evidence type="ECO:0000313" key="6">
    <source>
        <dbReference type="EMBL" id="ESO95359.1"/>
    </source>
</evidence>
<evidence type="ECO:0000256" key="5">
    <source>
        <dbReference type="ARBA" id="ARBA00023212"/>
    </source>
</evidence>
<protein>
    <submittedName>
        <fullName evidence="6">Uncharacterized protein</fullName>
    </submittedName>
</protein>
<comment type="subunit">
    <text evidence="3">Interacts with FLNA and FLNB.</text>
</comment>
<comment type="similarity">
    <text evidence="2">Belongs to the Refilin family.</text>
</comment>
<keyword evidence="7" id="KW-1185">Reference proteome</keyword>
<dbReference type="GO" id="GO:0061572">
    <property type="term" value="P:actin filament bundle organization"/>
    <property type="evidence" value="ECO:0007669"/>
    <property type="project" value="InterPro"/>
</dbReference>
<dbReference type="GO" id="GO:0031005">
    <property type="term" value="F:filamin binding"/>
    <property type="evidence" value="ECO:0007669"/>
    <property type="project" value="InterPro"/>
</dbReference>
<name>V4C1P5_LOTGI</name>
<proteinExistence type="inferred from homology"/>
<keyword evidence="4" id="KW-0963">Cytoplasm</keyword>
<reference evidence="6 7" key="1">
    <citation type="journal article" date="2013" name="Nature">
        <title>Insights into bilaterian evolution from three spiralian genomes.</title>
        <authorList>
            <person name="Simakov O."/>
            <person name="Marletaz F."/>
            <person name="Cho S.J."/>
            <person name="Edsinger-Gonzales E."/>
            <person name="Havlak P."/>
            <person name="Hellsten U."/>
            <person name="Kuo D.H."/>
            <person name="Larsson T."/>
            <person name="Lv J."/>
            <person name="Arendt D."/>
            <person name="Savage R."/>
            <person name="Osoegawa K."/>
            <person name="de Jong P."/>
            <person name="Grimwood J."/>
            <person name="Chapman J.A."/>
            <person name="Shapiro H."/>
            <person name="Aerts A."/>
            <person name="Otillar R.P."/>
            <person name="Terry A.Y."/>
            <person name="Boore J.L."/>
            <person name="Grigoriev I.V."/>
            <person name="Lindberg D.R."/>
            <person name="Seaver E.C."/>
            <person name="Weisblat D.A."/>
            <person name="Putnam N.H."/>
            <person name="Rokhsar D.S."/>
        </authorList>
    </citation>
    <scope>NUCLEOTIDE SEQUENCE [LARGE SCALE GENOMIC DNA]</scope>
</reference>
<evidence type="ECO:0000256" key="1">
    <source>
        <dbReference type="ARBA" id="ARBA00004245"/>
    </source>
</evidence>
<dbReference type="HOGENOM" id="CLU_1112383_0_0_1"/>
<dbReference type="RefSeq" id="XP_009053869.1">
    <property type="nucleotide sequence ID" value="XM_009055621.1"/>
</dbReference>
<dbReference type="KEGG" id="lgi:LOTGIDRAFT_232051"/>
<comment type="subcellular location">
    <subcellularLocation>
        <location evidence="1">Cytoplasm</location>
        <location evidence="1">Cytoskeleton</location>
    </subcellularLocation>
</comment>
<evidence type="ECO:0000313" key="7">
    <source>
        <dbReference type="Proteomes" id="UP000030746"/>
    </source>
</evidence>
<sequence length="250" mass="28819">MQIVADKLDFNLYLNDIVTEANPKSKNKPVLRRRKELAIITTSLNTFGGRANTTPVKMVPIQISETVSVVQLPNYEERTVSSSVDILSMQRYNEKVNLEPSLAPVHFADTMICYKDSTRKRFVSKTYYEPRVKPRQFSNTIFIYPKRPEKSFVSLLDYHMDECRQWFKTCVEFKAKTYTTTKVDILNNNKENLLVNGLSVDSVKPGPGATSMLLPLYPPKKDSFDDEMEVKVHLKHPDINMNDRIQVKGY</sequence>
<dbReference type="OrthoDB" id="9932345at2759"/>
<accession>V4C1P5</accession>
<dbReference type="GeneID" id="20248797"/>
<evidence type="ECO:0000256" key="4">
    <source>
        <dbReference type="ARBA" id="ARBA00022490"/>
    </source>
</evidence>